<dbReference type="KEGG" id="pami:JCM7686_2228"/>
<dbReference type="STRING" id="1367847.JCM7686_2228"/>
<dbReference type="AlphaFoldDB" id="S5XVL0"/>
<evidence type="ECO:0000256" key="1">
    <source>
        <dbReference type="ARBA" id="ARBA00023125"/>
    </source>
</evidence>
<dbReference type="GO" id="GO:0005829">
    <property type="term" value="C:cytosol"/>
    <property type="evidence" value="ECO:0007669"/>
    <property type="project" value="TreeGrafter"/>
</dbReference>
<evidence type="ECO:0000313" key="4">
    <source>
        <dbReference type="Proteomes" id="UP000015480"/>
    </source>
</evidence>
<name>S5XVL0_PARAH</name>
<dbReference type="Proteomes" id="UP000015480">
    <property type="component" value="Chromosome"/>
</dbReference>
<dbReference type="eggNOG" id="COG1396">
    <property type="taxonomic scope" value="Bacteria"/>
</dbReference>
<dbReference type="GO" id="GO:0003700">
    <property type="term" value="F:DNA-binding transcription factor activity"/>
    <property type="evidence" value="ECO:0007669"/>
    <property type="project" value="TreeGrafter"/>
</dbReference>
<reference evidence="3 4" key="1">
    <citation type="journal article" date="2014" name="BMC Genomics">
        <title>Architecture and functions of a multipartite genome of the methylotrophic bacterium Paracoccus aminophilus JCM 7686, containing primary and secondary chromids.</title>
        <authorList>
            <person name="Dziewit L."/>
            <person name="Czarnecki J."/>
            <person name="Wibberg D."/>
            <person name="Radlinska M."/>
            <person name="Mrozek P."/>
            <person name="Szymczak M."/>
            <person name="Schluter A."/>
            <person name="Puhler A."/>
            <person name="Bartosik D."/>
        </authorList>
    </citation>
    <scope>NUCLEOTIDE SEQUENCE [LARGE SCALE GENOMIC DNA]</scope>
    <source>
        <strain evidence="3">JCM 7686</strain>
    </source>
</reference>
<proteinExistence type="predicted"/>
<keyword evidence="4" id="KW-1185">Reference proteome</keyword>
<dbReference type="CDD" id="cd00093">
    <property type="entry name" value="HTH_XRE"/>
    <property type="match status" value="1"/>
</dbReference>
<dbReference type="RefSeq" id="WP_020950945.1">
    <property type="nucleotide sequence ID" value="NC_022041.1"/>
</dbReference>
<gene>
    <name evidence="3" type="ORF">JCM7686_2228</name>
</gene>
<dbReference type="SMART" id="SM00530">
    <property type="entry name" value="HTH_XRE"/>
    <property type="match status" value="1"/>
</dbReference>
<dbReference type="InterPro" id="IPR001387">
    <property type="entry name" value="Cro/C1-type_HTH"/>
</dbReference>
<sequence>MSHEIDKHIGRKIRIYRQFCNISQIELAAHLNLTRQTLQQYETGLTRVNVSTLFIISEFLNINIGDFFPNNIKRSESLDSFPSSEAREFIHFYQEIPEKFKPAFIAMVNSIIPRR</sequence>
<accession>S5XVL0</accession>
<dbReference type="EMBL" id="CP006650">
    <property type="protein sequence ID" value="AGT09307.1"/>
    <property type="molecule type" value="Genomic_DNA"/>
</dbReference>
<dbReference type="Gene3D" id="1.10.260.40">
    <property type="entry name" value="lambda repressor-like DNA-binding domains"/>
    <property type="match status" value="1"/>
</dbReference>
<dbReference type="HOGENOM" id="CLU_066192_26_1_5"/>
<protein>
    <submittedName>
        <fullName evidence="3">Transcriptional regulator, XRE family</fullName>
    </submittedName>
</protein>
<dbReference type="InterPro" id="IPR010982">
    <property type="entry name" value="Lambda_DNA-bd_dom_sf"/>
</dbReference>
<organism evidence="3 4">
    <name type="scientific">Paracoccus aminophilus JCM 7686</name>
    <dbReference type="NCBI Taxonomy" id="1367847"/>
    <lineage>
        <taxon>Bacteria</taxon>
        <taxon>Pseudomonadati</taxon>
        <taxon>Pseudomonadota</taxon>
        <taxon>Alphaproteobacteria</taxon>
        <taxon>Rhodobacterales</taxon>
        <taxon>Paracoccaceae</taxon>
        <taxon>Paracoccus</taxon>
    </lineage>
</organism>
<dbReference type="PANTHER" id="PTHR46797">
    <property type="entry name" value="HTH-TYPE TRANSCRIPTIONAL REGULATOR"/>
    <property type="match status" value="1"/>
</dbReference>
<dbReference type="InterPro" id="IPR050807">
    <property type="entry name" value="TransReg_Diox_bact_type"/>
</dbReference>
<keyword evidence="1" id="KW-0238">DNA-binding</keyword>
<dbReference type="OrthoDB" id="9797172at2"/>
<dbReference type="PANTHER" id="PTHR46797:SF1">
    <property type="entry name" value="METHYLPHOSPHONATE SYNTHASE"/>
    <property type="match status" value="1"/>
</dbReference>
<feature type="domain" description="HTH cro/C1-type" evidence="2">
    <location>
        <begin position="13"/>
        <end position="67"/>
    </location>
</feature>
<dbReference type="PROSITE" id="PS50943">
    <property type="entry name" value="HTH_CROC1"/>
    <property type="match status" value="1"/>
</dbReference>
<evidence type="ECO:0000313" key="3">
    <source>
        <dbReference type="EMBL" id="AGT09307.1"/>
    </source>
</evidence>
<evidence type="ECO:0000259" key="2">
    <source>
        <dbReference type="PROSITE" id="PS50943"/>
    </source>
</evidence>
<dbReference type="Pfam" id="PF01381">
    <property type="entry name" value="HTH_3"/>
    <property type="match status" value="1"/>
</dbReference>
<dbReference type="GO" id="GO:0003677">
    <property type="term" value="F:DNA binding"/>
    <property type="evidence" value="ECO:0007669"/>
    <property type="project" value="UniProtKB-KW"/>
</dbReference>
<dbReference type="SUPFAM" id="SSF47413">
    <property type="entry name" value="lambda repressor-like DNA-binding domains"/>
    <property type="match status" value="1"/>
</dbReference>